<dbReference type="GO" id="GO:0005548">
    <property type="term" value="F:phospholipid transporter activity"/>
    <property type="evidence" value="ECO:0007669"/>
    <property type="project" value="TreeGrafter"/>
</dbReference>
<protein>
    <submittedName>
        <fullName evidence="8">ABC transporter permease</fullName>
    </submittedName>
</protein>
<dbReference type="PANTHER" id="PTHR30188:SF4">
    <property type="entry name" value="PROTEIN TRIGALACTOSYLDIACYLGLYCEROL 1, CHLOROPLASTIC"/>
    <property type="match status" value="1"/>
</dbReference>
<dbReference type="PANTHER" id="PTHR30188">
    <property type="entry name" value="ABC TRANSPORTER PERMEASE PROTEIN-RELATED"/>
    <property type="match status" value="1"/>
</dbReference>
<dbReference type="EMBL" id="VOSM01000003">
    <property type="protein sequence ID" value="TXD37877.1"/>
    <property type="molecule type" value="Genomic_DNA"/>
</dbReference>
<dbReference type="NCBIfam" id="TIGR00056">
    <property type="entry name" value="MlaE family lipid ABC transporter permease subunit"/>
    <property type="match status" value="1"/>
</dbReference>
<evidence type="ECO:0000256" key="4">
    <source>
        <dbReference type="ARBA" id="ARBA00022692"/>
    </source>
</evidence>
<comment type="similarity">
    <text evidence="2 7">Belongs to the MlaE permease family.</text>
</comment>
<keyword evidence="6 7" id="KW-0472">Membrane</keyword>
<organism evidence="8 9">
    <name type="scientific">Lujinxingia vulgaris</name>
    <dbReference type="NCBI Taxonomy" id="2600176"/>
    <lineage>
        <taxon>Bacteria</taxon>
        <taxon>Deltaproteobacteria</taxon>
        <taxon>Bradymonadales</taxon>
        <taxon>Lujinxingiaceae</taxon>
        <taxon>Lujinxingia</taxon>
    </lineage>
</organism>
<keyword evidence="9" id="KW-1185">Reference proteome</keyword>
<comment type="subcellular location">
    <subcellularLocation>
        <location evidence="1">Membrane</location>
        <topology evidence="1">Multi-pass membrane protein</topology>
    </subcellularLocation>
</comment>
<evidence type="ECO:0000313" key="8">
    <source>
        <dbReference type="EMBL" id="TXD37877.1"/>
    </source>
</evidence>
<dbReference type="RefSeq" id="WP_146981031.1">
    <property type="nucleotide sequence ID" value="NZ_VOSM01000003.1"/>
</dbReference>
<evidence type="ECO:0000256" key="2">
    <source>
        <dbReference type="ARBA" id="ARBA00007556"/>
    </source>
</evidence>
<evidence type="ECO:0000256" key="1">
    <source>
        <dbReference type="ARBA" id="ARBA00004141"/>
    </source>
</evidence>
<feature type="transmembrane region" description="Helical" evidence="7">
    <location>
        <begin position="20"/>
        <end position="37"/>
    </location>
</feature>
<dbReference type="OrthoDB" id="9805022at2"/>
<proteinExistence type="inferred from homology"/>
<sequence>MHRLATTLQAPFHWLGQTAMSWSFNAGGLALLTFQVLRNLLPWRWQFDGPETWRNLYRVGVKSFPIVVVTAILVGAIMVIQSGLYIEQYGAYGLLGWGAGYSILREVGPILIGLMFSGRVGANNTAELGTMKVTDQVDALRALAIDPIGYLVMPRFIAMILMMFLLVVIGNFTALIGGAITSQVLLDVNMVLFFQSVIAYVLLDDLLHGLIKAVAFGFAIAIISCHFGLSTSGGAVGVGRAVNASVVGSAIAIFVLDYAITFASL</sequence>
<dbReference type="GO" id="GO:0043190">
    <property type="term" value="C:ATP-binding cassette (ABC) transporter complex"/>
    <property type="evidence" value="ECO:0007669"/>
    <property type="project" value="InterPro"/>
</dbReference>
<accession>A0A5C6XG67</accession>
<feature type="transmembrane region" description="Helical" evidence="7">
    <location>
        <begin position="64"/>
        <end position="86"/>
    </location>
</feature>
<keyword evidence="5 7" id="KW-1133">Transmembrane helix</keyword>
<reference evidence="8 9" key="1">
    <citation type="submission" date="2019-08" db="EMBL/GenBank/DDBJ databases">
        <title>Bradymonadales sp. TMQ4.</title>
        <authorList>
            <person name="Liang Q."/>
        </authorList>
    </citation>
    <scope>NUCLEOTIDE SEQUENCE [LARGE SCALE GENOMIC DNA]</scope>
    <source>
        <strain evidence="8 9">TMQ4</strain>
    </source>
</reference>
<dbReference type="InterPro" id="IPR003453">
    <property type="entry name" value="ABC_MlaE_roteobac"/>
</dbReference>
<keyword evidence="4 7" id="KW-0812">Transmembrane</keyword>
<dbReference type="Pfam" id="PF02405">
    <property type="entry name" value="MlaE"/>
    <property type="match status" value="1"/>
</dbReference>
<evidence type="ECO:0000256" key="6">
    <source>
        <dbReference type="ARBA" id="ARBA00023136"/>
    </source>
</evidence>
<dbReference type="AlphaFoldDB" id="A0A5C6XG67"/>
<dbReference type="InterPro" id="IPR030802">
    <property type="entry name" value="Permease_MalE"/>
</dbReference>
<evidence type="ECO:0000256" key="7">
    <source>
        <dbReference type="RuleBase" id="RU362044"/>
    </source>
</evidence>
<evidence type="ECO:0000256" key="3">
    <source>
        <dbReference type="ARBA" id="ARBA00022448"/>
    </source>
</evidence>
<evidence type="ECO:0000256" key="5">
    <source>
        <dbReference type="ARBA" id="ARBA00022989"/>
    </source>
</evidence>
<name>A0A5C6XG67_9DELT</name>
<keyword evidence="3" id="KW-0813">Transport</keyword>
<feature type="transmembrane region" description="Helical" evidence="7">
    <location>
        <begin position="209"/>
        <end position="229"/>
    </location>
</feature>
<dbReference type="Proteomes" id="UP000321412">
    <property type="component" value="Unassembled WGS sequence"/>
</dbReference>
<feature type="transmembrane region" description="Helical" evidence="7">
    <location>
        <begin position="156"/>
        <end position="177"/>
    </location>
</feature>
<evidence type="ECO:0000313" key="9">
    <source>
        <dbReference type="Proteomes" id="UP000321412"/>
    </source>
</evidence>
<gene>
    <name evidence="8" type="ORF">FRC98_09370</name>
</gene>
<comment type="caution">
    <text evidence="8">The sequence shown here is derived from an EMBL/GenBank/DDBJ whole genome shotgun (WGS) entry which is preliminary data.</text>
</comment>
<feature type="transmembrane region" description="Helical" evidence="7">
    <location>
        <begin position="241"/>
        <end position="260"/>
    </location>
</feature>